<comment type="similarity">
    <text evidence="1">Belongs to the sigma-70 factor family. ECF subfamily.</text>
</comment>
<proteinExistence type="inferred from homology"/>
<dbReference type="InterPro" id="IPR039425">
    <property type="entry name" value="RNA_pol_sigma-70-like"/>
</dbReference>
<dbReference type="InterPro" id="IPR013325">
    <property type="entry name" value="RNA_pol_sigma_r2"/>
</dbReference>
<dbReference type="GO" id="GO:0006352">
    <property type="term" value="P:DNA-templated transcription initiation"/>
    <property type="evidence" value="ECO:0007669"/>
    <property type="project" value="InterPro"/>
</dbReference>
<dbReference type="Pfam" id="PF08281">
    <property type="entry name" value="Sigma70_r4_2"/>
    <property type="match status" value="1"/>
</dbReference>
<dbReference type="Pfam" id="PF04542">
    <property type="entry name" value="Sigma70_r2"/>
    <property type="match status" value="1"/>
</dbReference>
<gene>
    <name evidence="7" type="ORF">HNQ60_005385</name>
</gene>
<reference evidence="7 8" key="1">
    <citation type="submission" date="2020-08" db="EMBL/GenBank/DDBJ databases">
        <title>Genomic Encyclopedia of Type Strains, Phase IV (KMG-IV): sequencing the most valuable type-strain genomes for metagenomic binning, comparative biology and taxonomic classification.</title>
        <authorList>
            <person name="Goeker M."/>
        </authorList>
    </citation>
    <scope>NUCLEOTIDE SEQUENCE [LARGE SCALE GENOMIC DNA]</scope>
    <source>
        <strain evidence="7 8">DSM 26723</strain>
    </source>
</reference>
<keyword evidence="2" id="KW-0805">Transcription regulation</keyword>
<dbReference type="InterPro" id="IPR014284">
    <property type="entry name" value="RNA_pol_sigma-70_dom"/>
</dbReference>
<dbReference type="InterPro" id="IPR013249">
    <property type="entry name" value="RNA_pol_sigma70_r4_t2"/>
</dbReference>
<feature type="domain" description="RNA polymerase sigma factor 70 region 4 type 2" evidence="6">
    <location>
        <begin position="141"/>
        <end position="183"/>
    </location>
</feature>
<protein>
    <submittedName>
        <fullName evidence="7">RNA polymerase sigma-70 factor (ECF subfamily)</fullName>
    </submittedName>
</protein>
<evidence type="ECO:0000313" key="8">
    <source>
        <dbReference type="Proteomes" id="UP000588068"/>
    </source>
</evidence>
<dbReference type="Gene3D" id="1.10.1740.10">
    <property type="match status" value="1"/>
</dbReference>
<keyword evidence="4" id="KW-0804">Transcription</keyword>
<evidence type="ECO:0000256" key="3">
    <source>
        <dbReference type="ARBA" id="ARBA00023082"/>
    </source>
</evidence>
<dbReference type="RefSeq" id="WP_184335854.1">
    <property type="nucleotide sequence ID" value="NZ_JACHHZ010000008.1"/>
</dbReference>
<dbReference type="PANTHER" id="PTHR43133:SF46">
    <property type="entry name" value="RNA POLYMERASE SIGMA-70 FACTOR ECF SUBFAMILY"/>
    <property type="match status" value="1"/>
</dbReference>
<dbReference type="PANTHER" id="PTHR43133">
    <property type="entry name" value="RNA POLYMERASE ECF-TYPE SIGMA FACTO"/>
    <property type="match status" value="1"/>
</dbReference>
<dbReference type="GO" id="GO:0003677">
    <property type="term" value="F:DNA binding"/>
    <property type="evidence" value="ECO:0007669"/>
    <property type="project" value="InterPro"/>
</dbReference>
<keyword evidence="3" id="KW-0731">Sigma factor</keyword>
<dbReference type="SUPFAM" id="SSF88659">
    <property type="entry name" value="Sigma3 and sigma4 domains of RNA polymerase sigma factors"/>
    <property type="match status" value="1"/>
</dbReference>
<name>A0A841HUH3_9GAMM</name>
<evidence type="ECO:0000256" key="2">
    <source>
        <dbReference type="ARBA" id="ARBA00023015"/>
    </source>
</evidence>
<sequence length="204" mass="23059">MNNSFFDAGAAVQLTTQPAEAAEAPSPAQSRVHLSRLIEVIGLHRAALLKYVRRILLSEQDAEDVVQETSIRLLRVQDLWRGEREVRALLFKIATNLARDELRRRKARCQTMHMSYESIDIVADAEQPDHTVDRVQAMEVISSTLSTLPARYQQVFSLHIDAEMSYRAIARQLGISTKTVERDMCGAQELCQDRLNNARRSVAA</sequence>
<dbReference type="InterPro" id="IPR007627">
    <property type="entry name" value="RNA_pol_sigma70_r2"/>
</dbReference>
<dbReference type="SUPFAM" id="SSF88946">
    <property type="entry name" value="Sigma2 domain of RNA polymerase sigma factors"/>
    <property type="match status" value="1"/>
</dbReference>
<dbReference type="AlphaFoldDB" id="A0A841HUH3"/>
<accession>A0A841HUH3</accession>
<evidence type="ECO:0000313" key="7">
    <source>
        <dbReference type="EMBL" id="MBB6096463.1"/>
    </source>
</evidence>
<feature type="domain" description="RNA polymerase sigma-70 region 2" evidence="5">
    <location>
        <begin position="43"/>
        <end position="107"/>
    </location>
</feature>
<evidence type="ECO:0000256" key="1">
    <source>
        <dbReference type="ARBA" id="ARBA00010641"/>
    </source>
</evidence>
<evidence type="ECO:0000259" key="6">
    <source>
        <dbReference type="Pfam" id="PF08281"/>
    </source>
</evidence>
<dbReference type="EMBL" id="JACHHZ010000008">
    <property type="protein sequence ID" value="MBB6096463.1"/>
    <property type="molecule type" value="Genomic_DNA"/>
</dbReference>
<comment type="caution">
    <text evidence="7">The sequence shown here is derived from an EMBL/GenBank/DDBJ whole genome shotgun (WGS) entry which is preliminary data.</text>
</comment>
<evidence type="ECO:0000259" key="5">
    <source>
        <dbReference type="Pfam" id="PF04542"/>
    </source>
</evidence>
<dbReference type="InterPro" id="IPR036388">
    <property type="entry name" value="WH-like_DNA-bd_sf"/>
</dbReference>
<evidence type="ECO:0000256" key="4">
    <source>
        <dbReference type="ARBA" id="ARBA00023163"/>
    </source>
</evidence>
<keyword evidence="8" id="KW-1185">Reference proteome</keyword>
<dbReference type="Proteomes" id="UP000588068">
    <property type="component" value="Unassembled WGS sequence"/>
</dbReference>
<organism evidence="7 8">
    <name type="scientific">Povalibacter uvarum</name>
    <dbReference type="NCBI Taxonomy" id="732238"/>
    <lineage>
        <taxon>Bacteria</taxon>
        <taxon>Pseudomonadati</taxon>
        <taxon>Pseudomonadota</taxon>
        <taxon>Gammaproteobacteria</taxon>
        <taxon>Steroidobacterales</taxon>
        <taxon>Steroidobacteraceae</taxon>
        <taxon>Povalibacter</taxon>
    </lineage>
</organism>
<dbReference type="Gene3D" id="1.10.10.10">
    <property type="entry name" value="Winged helix-like DNA-binding domain superfamily/Winged helix DNA-binding domain"/>
    <property type="match status" value="1"/>
</dbReference>
<dbReference type="NCBIfam" id="TIGR02937">
    <property type="entry name" value="sigma70-ECF"/>
    <property type="match status" value="1"/>
</dbReference>
<dbReference type="InterPro" id="IPR013324">
    <property type="entry name" value="RNA_pol_sigma_r3/r4-like"/>
</dbReference>
<dbReference type="GO" id="GO:0016987">
    <property type="term" value="F:sigma factor activity"/>
    <property type="evidence" value="ECO:0007669"/>
    <property type="project" value="UniProtKB-KW"/>
</dbReference>